<dbReference type="AlphaFoldDB" id="A0A0S4J3S9"/>
<sequence length="493" mass="56101">MLTSRKSFVDMGSVRRGDSMLSLSARKAHPLSSRQSNSHVVTHQRRRNGRHLWRIAFFALRFISRARVAAKLPKLTVDEAKEIAAKYYAVMCLNDLATVMEFIGSLGVSASSEAPAMLVQVKFREGQALTLYQVLRLMTLLKRHHVRTTGTDTVEAFTALAVEGRIPTDVFRATMMKFDLRVQMKEATSHAVVSQRSFDVDNEDSFRQPTHNEDIESGIDINRFRAMLSDEDEAKKREVAKRRFSRLNSIREASHVSETFESASPTEPRTPSISSPKPFEALLNQVRVSLAHESENNLFKRDLNAEKSPLRGEMFPHRSNKRRWEFPDVVKRIDEVAHQGDVHRPLASRNARYCSNHDRPRLALLTPFTNLDDGRHANHNDDSAQMRIHRLSRQPLRGLPNGVQTTCNRRSTSVPLTERFPILSKRRERLMDQIPHRNFESNGIAPWALSQAQRSQLAARNVLPHSSNTDSDRHEILKHIASATLTTVNGRCS</sequence>
<feature type="compositionally biased region" description="Polar residues" evidence="1">
    <location>
        <begin position="256"/>
        <end position="275"/>
    </location>
</feature>
<name>A0A0S4J3S9_BODSA</name>
<keyword evidence="3" id="KW-1185">Reference proteome</keyword>
<protein>
    <submittedName>
        <fullName evidence="2">Uncharacterized protein</fullName>
    </submittedName>
</protein>
<dbReference type="EMBL" id="CYKH01001237">
    <property type="protein sequence ID" value="CUG86077.1"/>
    <property type="molecule type" value="Genomic_DNA"/>
</dbReference>
<evidence type="ECO:0000313" key="2">
    <source>
        <dbReference type="EMBL" id="CUG86077.1"/>
    </source>
</evidence>
<dbReference type="VEuPathDB" id="TriTrypDB:BSAL_06475"/>
<evidence type="ECO:0000256" key="1">
    <source>
        <dbReference type="SAM" id="MobiDB-lite"/>
    </source>
</evidence>
<dbReference type="Proteomes" id="UP000051952">
    <property type="component" value="Unassembled WGS sequence"/>
</dbReference>
<feature type="region of interest" description="Disordered" evidence="1">
    <location>
        <begin position="256"/>
        <end position="276"/>
    </location>
</feature>
<organism evidence="2 3">
    <name type="scientific">Bodo saltans</name>
    <name type="common">Flagellated protozoan</name>
    <dbReference type="NCBI Taxonomy" id="75058"/>
    <lineage>
        <taxon>Eukaryota</taxon>
        <taxon>Discoba</taxon>
        <taxon>Euglenozoa</taxon>
        <taxon>Kinetoplastea</taxon>
        <taxon>Metakinetoplastina</taxon>
        <taxon>Eubodonida</taxon>
        <taxon>Bodonidae</taxon>
        <taxon>Bodo</taxon>
    </lineage>
</organism>
<reference evidence="3" key="1">
    <citation type="submission" date="2015-09" db="EMBL/GenBank/DDBJ databases">
        <authorList>
            <consortium name="Pathogen Informatics"/>
        </authorList>
    </citation>
    <scope>NUCLEOTIDE SEQUENCE [LARGE SCALE GENOMIC DNA]</scope>
    <source>
        <strain evidence="3">Lake Konstanz</strain>
    </source>
</reference>
<evidence type="ECO:0000313" key="3">
    <source>
        <dbReference type="Proteomes" id="UP000051952"/>
    </source>
</evidence>
<accession>A0A0S4J3S9</accession>
<proteinExistence type="predicted"/>
<gene>
    <name evidence="2" type="ORF">BSAL_06475</name>
</gene>